<name>A0A6A3PQ38_9STRA</name>
<protein>
    <submittedName>
        <fullName evidence="1">Uncharacterized protein</fullName>
    </submittedName>
</protein>
<proteinExistence type="predicted"/>
<sequence length="10" mass="1091">MEELFSPAAP</sequence>
<dbReference type="EMBL" id="QXFZ01008313">
    <property type="protein sequence ID" value="KAE9055846.1"/>
    <property type="molecule type" value="Genomic_DNA"/>
</dbReference>
<evidence type="ECO:0000313" key="2">
    <source>
        <dbReference type="Proteomes" id="UP000441208"/>
    </source>
</evidence>
<reference evidence="1 2" key="1">
    <citation type="submission" date="2018-08" db="EMBL/GenBank/DDBJ databases">
        <title>Genomic investigation of the strawberry pathogen Phytophthora fragariae indicates pathogenicity is determined by transcriptional variation in three key races.</title>
        <authorList>
            <person name="Adams T.M."/>
            <person name="Armitage A.D."/>
            <person name="Sobczyk M.K."/>
            <person name="Bates H.J."/>
            <person name="Dunwell J.M."/>
            <person name="Nellist C.F."/>
            <person name="Harrison R.J."/>
        </authorList>
    </citation>
    <scope>NUCLEOTIDE SEQUENCE [LARGE SCALE GENOMIC DNA]</scope>
    <source>
        <strain evidence="1 2">NOV-71</strain>
    </source>
</reference>
<organism evidence="1 2">
    <name type="scientific">Phytophthora fragariae</name>
    <dbReference type="NCBI Taxonomy" id="53985"/>
    <lineage>
        <taxon>Eukaryota</taxon>
        <taxon>Sar</taxon>
        <taxon>Stramenopiles</taxon>
        <taxon>Oomycota</taxon>
        <taxon>Peronosporomycetes</taxon>
        <taxon>Peronosporales</taxon>
        <taxon>Peronosporaceae</taxon>
        <taxon>Phytophthora</taxon>
    </lineage>
</organism>
<dbReference type="Proteomes" id="UP000441208">
    <property type="component" value="Unassembled WGS sequence"/>
</dbReference>
<accession>A0A6A3PQ38</accession>
<gene>
    <name evidence="1" type="ORF">PF007_g32178</name>
</gene>
<feature type="non-terminal residue" evidence="1">
    <location>
        <position position="10"/>
    </location>
</feature>
<evidence type="ECO:0000313" key="1">
    <source>
        <dbReference type="EMBL" id="KAE9055846.1"/>
    </source>
</evidence>
<comment type="caution">
    <text evidence="1">The sequence shown here is derived from an EMBL/GenBank/DDBJ whole genome shotgun (WGS) entry which is preliminary data.</text>
</comment>